<protein>
    <submittedName>
        <fullName evidence="1">Uncharacterized protein</fullName>
    </submittedName>
</protein>
<accession>A0A8T2IT96</accession>
<name>A0A8T2IT96_9PIPI</name>
<comment type="caution">
    <text evidence="1">The sequence shown here is derived from an EMBL/GenBank/DDBJ whole genome shotgun (WGS) entry which is preliminary data.</text>
</comment>
<sequence length="90" mass="10366">MNGLHLASVVIGTHLIPRCRTLTNCNMNMPYTFLVHPILQGKQSHTELKESKWTFVLFKSFLKLTANHKGILKSLCALNNFHCIYIKHYP</sequence>
<evidence type="ECO:0000313" key="2">
    <source>
        <dbReference type="Proteomes" id="UP000812440"/>
    </source>
</evidence>
<dbReference type="EMBL" id="JAACNH010000007">
    <property type="protein sequence ID" value="KAG8436175.1"/>
    <property type="molecule type" value="Genomic_DNA"/>
</dbReference>
<reference evidence="1" key="1">
    <citation type="thesis" date="2020" institute="ProQuest LLC" country="789 East Eisenhower Parkway, Ann Arbor, MI, USA">
        <title>Comparative Genomics and Chromosome Evolution.</title>
        <authorList>
            <person name="Mudd A.B."/>
        </authorList>
    </citation>
    <scope>NUCLEOTIDE SEQUENCE</scope>
    <source>
        <strain evidence="1">Female2</strain>
        <tissue evidence="1">Blood</tissue>
    </source>
</reference>
<proteinExistence type="predicted"/>
<dbReference type="AlphaFoldDB" id="A0A8T2IT96"/>
<dbReference type="Proteomes" id="UP000812440">
    <property type="component" value="Chromosome 4"/>
</dbReference>
<keyword evidence="2" id="KW-1185">Reference proteome</keyword>
<gene>
    <name evidence="1" type="ORF">GDO86_007323</name>
</gene>
<organism evidence="1 2">
    <name type="scientific">Hymenochirus boettgeri</name>
    <name type="common">Congo dwarf clawed frog</name>
    <dbReference type="NCBI Taxonomy" id="247094"/>
    <lineage>
        <taxon>Eukaryota</taxon>
        <taxon>Metazoa</taxon>
        <taxon>Chordata</taxon>
        <taxon>Craniata</taxon>
        <taxon>Vertebrata</taxon>
        <taxon>Euteleostomi</taxon>
        <taxon>Amphibia</taxon>
        <taxon>Batrachia</taxon>
        <taxon>Anura</taxon>
        <taxon>Pipoidea</taxon>
        <taxon>Pipidae</taxon>
        <taxon>Pipinae</taxon>
        <taxon>Hymenochirus</taxon>
    </lineage>
</organism>
<evidence type="ECO:0000313" key="1">
    <source>
        <dbReference type="EMBL" id="KAG8436175.1"/>
    </source>
</evidence>